<evidence type="ECO:0000256" key="5">
    <source>
        <dbReference type="ARBA" id="ARBA00022801"/>
    </source>
</evidence>
<dbReference type="GO" id="GO:0006508">
    <property type="term" value="P:proteolysis"/>
    <property type="evidence" value="ECO:0007669"/>
    <property type="project" value="UniProtKB-KW"/>
</dbReference>
<feature type="binding site" evidence="6">
    <location>
        <position position="177"/>
    </location>
    <ligand>
        <name>substrate</name>
    </ligand>
</feature>
<comment type="function">
    <text evidence="1 6">Removes the N-terminal methionine from nascent proteins. The N-terminal methionine is often cleaved when the second residue in the primary sequence is small and uncharged (Met-Ala-, Cys, Gly, Pro, Ser, Thr, or Val). Requires deformylation of the N(alpha)-formylated initiator methionine before it can be hydrolyzed.</text>
</comment>
<dbReference type="PROSITE" id="PS00680">
    <property type="entry name" value="MAP_1"/>
    <property type="match status" value="1"/>
</dbReference>
<dbReference type="AlphaFoldDB" id="A0A369NY83"/>
<protein>
    <recommendedName>
        <fullName evidence="6 7">Methionine aminopeptidase</fullName>
        <shortName evidence="6">MAP</shortName>
        <shortName evidence="6">MetAP</shortName>
        <ecNumber evidence="6 7">3.4.11.18</ecNumber>
    </recommendedName>
    <alternativeName>
        <fullName evidence="6">Peptidase M</fullName>
    </alternativeName>
</protein>
<feature type="binding site" evidence="6">
    <location>
        <position position="234"/>
    </location>
    <ligand>
        <name>a divalent metal cation</name>
        <dbReference type="ChEBI" id="CHEBI:60240"/>
        <label>2</label>
        <note>catalytic</note>
    </ligand>
</feature>
<reference evidence="9 10" key="1">
    <citation type="journal article" date="2018" name="Elife">
        <title>Discovery and characterization of a prevalent human gut bacterial enzyme sufficient for the inactivation of a family of plant toxins.</title>
        <authorList>
            <person name="Koppel N."/>
            <person name="Bisanz J.E."/>
            <person name="Pandelia M.E."/>
            <person name="Turnbaugh P.J."/>
            <person name="Balskus E.P."/>
        </authorList>
    </citation>
    <scope>NUCLEOTIDE SEQUENCE [LARGE SCALE GENOMIC DNA]</scope>
    <source>
        <strain evidence="9 10">OB21 GAM 11</strain>
    </source>
</reference>
<comment type="subunit">
    <text evidence="6">Monomer.</text>
</comment>
<proteinExistence type="inferred from homology"/>
<dbReference type="Pfam" id="PF00557">
    <property type="entry name" value="Peptidase_M24"/>
    <property type="match status" value="1"/>
</dbReference>
<keyword evidence="3 6" id="KW-0645">Protease</keyword>
<sequence>MAVKLKSPAQIEAMKEAGRVSALVLRRVGEAVEPGITTAELDVIAEKVIRAEGGIPAFKGYGGFPGSICASVNDAVVHGIPSRKLVLREGDIISIDTGAIVDGWVGDNAWTYPVGKVAPEVQRLLEVGERCMWEGLDNARPTKRLGDIGHAVQSLAEAAGYSVVRDYVGHGIGREMHEDPNVPNFGRRRTGLKLLPGMVLAIEPMVNAGTRKVKQCSDGWLVRTRDGKPSVHFEKTVAITEDGPVVLTTEEGHPRPV</sequence>
<dbReference type="Gene3D" id="3.90.230.10">
    <property type="entry name" value="Creatinase/methionine aminopeptidase superfamily"/>
    <property type="match status" value="1"/>
</dbReference>
<dbReference type="InterPro" id="IPR000994">
    <property type="entry name" value="Pept_M24"/>
</dbReference>
<evidence type="ECO:0000256" key="3">
    <source>
        <dbReference type="ARBA" id="ARBA00022670"/>
    </source>
</evidence>
<dbReference type="CDD" id="cd01086">
    <property type="entry name" value="MetAP1"/>
    <property type="match status" value="1"/>
</dbReference>
<feature type="binding site" evidence="6">
    <location>
        <position position="203"/>
    </location>
    <ligand>
        <name>a divalent metal cation</name>
        <dbReference type="ChEBI" id="CHEBI:60240"/>
        <label>2</label>
        <note>catalytic</note>
    </ligand>
</feature>
<dbReference type="PANTHER" id="PTHR43330">
    <property type="entry name" value="METHIONINE AMINOPEPTIDASE"/>
    <property type="match status" value="1"/>
</dbReference>
<feature type="binding site" evidence="6">
    <location>
        <position position="107"/>
    </location>
    <ligand>
        <name>a divalent metal cation</name>
        <dbReference type="ChEBI" id="CHEBI:60240"/>
        <label>2</label>
        <note>catalytic</note>
    </ligand>
</feature>
<comment type="caution">
    <text evidence="9">The sequence shown here is derived from an EMBL/GenBank/DDBJ whole genome shotgun (WGS) entry which is preliminary data.</text>
</comment>
<dbReference type="GO" id="GO:0005829">
    <property type="term" value="C:cytosol"/>
    <property type="evidence" value="ECO:0007669"/>
    <property type="project" value="TreeGrafter"/>
</dbReference>
<dbReference type="NCBIfam" id="TIGR00500">
    <property type="entry name" value="met_pdase_I"/>
    <property type="match status" value="1"/>
</dbReference>
<dbReference type="PANTHER" id="PTHR43330:SF27">
    <property type="entry name" value="METHIONINE AMINOPEPTIDASE"/>
    <property type="match status" value="1"/>
</dbReference>
<gene>
    <name evidence="6 9" type="primary">map</name>
    <name evidence="9" type="ORF">C1850_06705</name>
</gene>
<evidence type="ECO:0000313" key="9">
    <source>
        <dbReference type="EMBL" id="RDC44244.1"/>
    </source>
</evidence>
<dbReference type="InterPro" id="IPR036005">
    <property type="entry name" value="Creatinase/aminopeptidase-like"/>
</dbReference>
<evidence type="ECO:0000256" key="6">
    <source>
        <dbReference type="HAMAP-Rule" id="MF_01974"/>
    </source>
</evidence>
<keyword evidence="2 6" id="KW-0031">Aminopeptidase</keyword>
<organism evidence="9 10">
    <name type="scientific">Adlercreutzia equolifaciens subsp. celatus</name>
    <dbReference type="NCBI Taxonomy" id="394340"/>
    <lineage>
        <taxon>Bacteria</taxon>
        <taxon>Bacillati</taxon>
        <taxon>Actinomycetota</taxon>
        <taxon>Coriobacteriia</taxon>
        <taxon>Eggerthellales</taxon>
        <taxon>Eggerthellaceae</taxon>
        <taxon>Adlercreutzia</taxon>
    </lineage>
</organism>
<comment type="catalytic activity">
    <reaction evidence="6 7">
        <text>Release of N-terminal amino acids, preferentially methionine, from peptides and arylamides.</text>
        <dbReference type="EC" id="3.4.11.18"/>
    </reaction>
</comment>
<keyword evidence="4 6" id="KW-0479">Metal-binding</keyword>
<dbReference type="PRINTS" id="PR00599">
    <property type="entry name" value="MAPEPTIDASE"/>
</dbReference>
<comment type="similarity">
    <text evidence="6">Belongs to the peptidase M24A family. Methionine aminopeptidase type 1 subfamily.</text>
</comment>
<dbReference type="SUPFAM" id="SSF55920">
    <property type="entry name" value="Creatinase/aminopeptidase"/>
    <property type="match status" value="1"/>
</dbReference>
<feature type="binding site" evidence="6">
    <location>
        <position position="96"/>
    </location>
    <ligand>
        <name>a divalent metal cation</name>
        <dbReference type="ChEBI" id="CHEBI:60240"/>
        <label>1</label>
    </ligand>
</feature>
<evidence type="ECO:0000259" key="8">
    <source>
        <dbReference type="Pfam" id="PF00557"/>
    </source>
</evidence>
<evidence type="ECO:0000256" key="2">
    <source>
        <dbReference type="ARBA" id="ARBA00022438"/>
    </source>
</evidence>
<feature type="binding site" evidence="6">
    <location>
        <position position="234"/>
    </location>
    <ligand>
        <name>a divalent metal cation</name>
        <dbReference type="ChEBI" id="CHEBI:60240"/>
        <label>1</label>
    </ligand>
</feature>
<evidence type="ECO:0000313" key="10">
    <source>
        <dbReference type="Proteomes" id="UP000253805"/>
    </source>
</evidence>
<feature type="binding site" evidence="6">
    <location>
        <position position="170"/>
    </location>
    <ligand>
        <name>a divalent metal cation</name>
        <dbReference type="ChEBI" id="CHEBI:60240"/>
        <label>2</label>
        <note>catalytic</note>
    </ligand>
</feature>
<dbReference type="GO" id="GO:0046872">
    <property type="term" value="F:metal ion binding"/>
    <property type="evidence" value="ECO:0007669"/>
    <property type="project" value="UniProtKB-UniRule"/>
</dbReference>
<dbReference type="EC" id="3.4.11.18" evidence="6 7"/>
<evidence type="ECO:0000256" key="4">
    <source>
        <dbReference type="ARBA" id="ARBA00022723"/>
    </source>
</evidence>
<feature type="domain" description="Peptidase M24" evidence="8">
    <location>
        <begin position="12"/>
        <end position="241"/>
    </location>
</feature>
<dbReference type="RefSeq" id="WP_114549099.1">
    <property type="nucleotide sequence ID" value="NZ_PPUT01000015.1"/>
</dbReference>
<dbReference type="EMBL" id="PPUT01000015">
    <property type="protein sequence ID" value="RDC44244.1"/>
    <property type="molecule type" value="Genomic_DNA"/>
</dbReference>
<feature type="binding site" evidence="6">
    <location>
        <position position="107"/>
    </location>
    <ligand>
        <name>a divalent metal cation</name>
        <dbReference type="ChEBI" id="CHEBI:60240"/>
        <label>1</label>
    </ligand>
</feature>
<dbReference type="GO" id="GO:0070006">
    <property type="term" value="F:metalloaminopeptidase activity"/>
    <property type="evidence" value="ECO:0007669"/>
    <property type="project" value="UniProtKB-UniRule"/>
</dbReference>
<evidence type="ECO:0000256" key="1">
    <source>
        <dbReference type="ARBA" id="ARBA00002521"/>
    </source>
</evidence>
<name>A0A369NY83_9ACTN</name>
<dbReference type="Proteomes" id="UP000253805">
    <property type="component" value="Unassembled WGS sequence"/>
</dbReference>
<evidence type="ECO:0000256" key="7">
    <source>
        <dbReference type="RuleBase" id="RU003653"/>
    </source>
</evidence>
<keyword evidence="5 6" id="KW-0378">Hydrolase</keyword>
<comment type="cofactor">
    <cofactor evidence="6">
        <name>Co(2+)</name>
        <dbReference type="ChEBI" id="CHEBI:48828"/>
    </cofactor>
    <cofactor evidence="6">
        <name>Zn(2+)</name>
        <dbReference type="ChEBI" id="CHEBI:29105"/>
    </cofactor>
    <cofactor evidence="6">
        <name>Mn(2+)</name>
        <dbReference type="ChEBI" id="CHEBI:29035"/>
    </cofactor>
    <cofactor evidence="6">
        <name>Fe(2+)</name>
        <dbReference type="ChEBI" id="CHEBI:29033"/>
    </cofactor>
    <text evidence="6">Binds 2 divalent metal cations per subunit. Has a high-affinity and a low affinity metal-binding site. The true nature of the physiological cofactor is under debate. The enzyme is active with cobalt, zinc, manganese or divalent iron ions. Most likely, methionine aminopeptidases function as mononuclear Fe(2+)-metalloproteases under physiological conditions, and the catalytically relevant metal-binding site has been assigned to the histidine-containing high-affinity site.</text>
</comment>
<dbReference type="HAMAP" id="MF_01974">
    <property type="entry name" value="MetAP_1"/>
    <property type="match status" value="1"/>
</dbReference>
<dbReference type="InterPro" id="IPR001714">
    <property type="entry name" value="Pept_M24_MAP"/>
</dbReference>
<dbReference type="GO" id="GO:0004239">
    <property type="term" value="F:initiator methionyl aminopeptidase activity"/>
    <property type="evidence" value="ECO:0007669"/>
    <property type="project" value="UniProtKB-UniRule"/>
</dbReference>
<dbReference type="InterPro" id="IPR002467">
    <property type="entry name" value="Pept_M24A_MAP1"/>
</dbReference>
<accession>A0A369NY83</accession>
<feature type="binding site" evidence="6">
    <location>
        <position position="78"/>
    </location>
    <ligand>
        <name>substrate</name>
    </ligand>
</feature>